<evidence type="ECO:0000313" key="3">
    <source>
        <dbReference type="Proteomes" id="UP000887574"/>
    </source>
</evidence>
<dbReference type="Gene3D" id="1.10.630.10">
    <property type="entry name" value="Cytochrome P450"/>
    <property type="match status" value="1"/>
</dbReference>
<dbReference type="WBParaSite" id="jg7612">
    <property type="protein sequence ID" value="jg7612"/>
    <property type="gene ID" value="jg7612"/>
</dbReference>
<dbReference type="GO" id="GO:0004497">
    <property type="term" value="F:monooxygenase activity"/>
    <property type="evidence" value="ECO:0007669"/>
    <property type="project" value="UniProtKB-KW"/>
</dbReference>
<dbReference type="GO" id="GO:0005506">
    <property type="term" value="F:iron ion binding"/>
    <property type="evidence" value="ECO:0007669"/>
    <property type="project" value="InterPro"/>
</dbReference>
<evidence type="ECO:0000256" key="1">
    <source>
        <dbReference type="ARBA" id="ARBA00023033"/>
    </source>
</evidence>
<name>A0A915EPA0_9BILA</name>
<keyword evidence="3" id="KW-1185">Reference proteome</keyword>
<proteinExistence type="predicted"/>
<keyword evidence="2" id="KW-0472">Membrane</keyword>
<dbReference type="WBParaSite" id="jg7958">
    <property type="protein sequence ID" value="jg7958"/>
    <property type="gene ID" value="jg7958"/>
</dbReference>
<evidence type="ECO:0000313" key="4">
    <source>
        <dbReference type="WBParaSite" id="jg7612"/>
    </source>
</evidence>
<keyword evidence="2" id="KW-0812">Transmembrane</keyword>
<accession>A0A915EPA0</accession>
<dbReference type="AlphaFoldDB" id="A0A915EPA0"/>
<dbReference type="Proteomes" id="UP000887574">
    <property type="component" value="Unplaced"/>
</dbReference>
<reference evidence="4 5" key="1">
    <citation type="submission" date="2022-11" db="UniProtKB">
        <authorList>
            <consortium name="WormBaseParasite"/>
        </authorList>
    </citation>
    <scope>IDENTIFICATION</scope>
</reference>
<dbReference type="GO" id="GO:0016705">
    <property type="term" value="F:oxidoreductase activity, acting on paired donors, with incorporation or reduction of molecular oxygen"/>
    <property type="evidence" value="ECO:0007669"/>
    <property type="project" value="InterPro"/>
</dbReference>
<sequence>MIETVTQDLDKNNMCLDSYHLSPLLDVGVGSMINQLIFGFRFIGERRQQFFKLKELMNEQIQLMSDPATATVLSMPWLRHFPIFSSYYNVFKDSVASLDSFFKG</sequence>
<evidence type="ECO:0000313" key="5">
    <source>
        <dbReference type="WBParaSite" id="jg7958"/>
    </source>
</evidence>
<dbReference type="GO" id="GO:0020037">
    <property type="term" value="F:heme binding"/>
    <property type="evidence" value="ECO:0007669"/>
    <property type="project" value="InterPro"/>
</dbReference>
<keyword evidence="2" id="KW-1133">Transmembrane helix</keyword>
<keyword evidence="1" id="KW-0560">Oxidoreductase</keyword>
<evidence type="ECO:0000256" key="2">
    <source>
        <dbReference type="SAM" id="Phobius"/>
    </source>
</evidence>
<keyword evidence="1" id="KW-0503">Monooxygenase</keyword>
<dbReference type="InterPro" id="IPR036396">
    <property type="entry name" value="Cyt_P450_sf"/>
</dbReference>
<organism evidence="3 5">
    <name type="scientific">Ditylenchus dipsaci</name>
    <dbReference type="NCBI Taxonomy" id="166011"/>
    <lineage>
        <taxon>Eukaryota</taxon>
        <taxon>Metazoa</taxon>
        <taxon>Ecdysozoa</taxon>
        <taxon>Nematoda</taxon>
        <taxon>Chromadorea</taxon>
        <taxon>Rhabditida</taxon>
        <taxon>Tylenchina</taxon>
        <taxon>Tylenchomorpha</taxon>
        <taxon>Sphaerularioidea</taxon>
        <taxon>Anguinidae</taxon>
        <taxon>Anguininae</taxon>
        <taxon>Ditylenchus</taxon>
    </lineage>
</organism>
<feature type="transmembrane region" description="Helical" evidence="2">
    <location>
        <begin position="24"/>
        <end position="44"/>
    </location>
</feature>
<protein>
    <submittedName>
        <fullName evidence="4 5">Cytochrome P450</fullName>
    </submittedName>
</protein>